<comment type="caution">
    <text evidence="2">The sequence shown here is derived from an EMBL/GenBank/DDBJ whole genome shotgun (WGS) entry which is preliminary data.</text>
</comment>
<dbReference type="EMBL" id="VORW01000008">
    <property type="protein sequence ID" value="TXE10234.1"/>
    <property type="molecule type" value="Genomic_DNA"/>
</dbReference>
<reference evidence="2 3" key="1">
    <citation type="submission" date="2019-08" db="EMBL/GenBank/DDBJ databases">
        <title>Genomes sequence of Algoriphagus aquimarinus ACAM450.</title>
        <authorList>
            <person name="Bowman J.P."/>
        </authorList>
    </citation>
    <scope>NUCLEOTIDE SEQUENCE [LARGE SCALE GENOMIC DNA]</scope>
    <source>
        <strain evidence="2 3">ACAM 450</strain>
    </source>
</reference>
<dbReference type="RefSeq" id="WP_146918236.1">
    <property type="nucleotide sequence ID" value="NZ_VORW01000008.1"/>
</dbReference>
<dbReference type="AlphaFoldDB" id="A0A5C7AQG9"/>
<name>A0A5C7AQG9_9BACT</name>
<dbReference type="Proteomes" id="UP000321935">
    <property type="component" value="Unassembled WGS sequence"/>
</dbReference>
<sequence length="226" mass="25546">MKTSNKYIFSFLSFAWLSIIAVMLISYELDDYEPKVVKIKTDLADFSVIKIEEASSLQIFPSDSNRLDYDELIGDGIKPPNTEPIQDFTVKNDTLFIKNLRNTSNGGYTLRVSNLQHLIVKNTYNIDLIGFSQDSLLITSENSNVTISKNSEFSFLYLKSEPKFDLTFKAVKEFSLSLTEDNCNVFGEIEEISGTIGNYAGLGIPRKTEKVDVDTTINGKIHYVFK</sequence>
<evidence type="ECO:0000313" key="2">
    <source>
        <dbReference type="EMBL" id="TXE10234.1"/>
    </source>
</evidence>
<feature type="transmembrane region" description="Helical" evidence="1">
    <location>
        <begin position="7"/>
        <end position="27"/>
    </location>
</feature>
<organism evidence="2 3">
    <name type="scientific">Algoriphagus aquimarinus</name>
    <dbReference type="NCBI Taxonomy" id="237018"/>
    <lineage>
        <taxon>Bacteria</taxon>
        <taxon>Pseudomonadati</taxon>
        <taxon>Bacteroidota</taxon>
        <taxon>Cytophagia</taxon>
        <taxon>Cytophagales</taxon>
        <taxon>Cyclobacteriaceae</taxon>
        <taxon>Algoriphagus</taxon>
    </lineage>
</organism>
<gene>
    <name evidence="2" type="ORF">ESV85_12915</name>
</gene>
<proteinExistence type="predicted"/>
<evidence type="ECO:0000256" key="1">
    <source>
        <dbReference type="SAM" id="Phobius"/>
    </source>
</evidence>
<keyword evidence="1" id="KW-0472">Membrane</keyword>
<accession>A0A5C7AQG9</accession>
<keyword evidence="1" id="KW-1133">Transmembrane helix</keyword>
<keyword evidence="1" id="KW-0812">Transmembrane</keyword>
<protein>
    <submittedName>
        <fullName evidence="2">Uncharacterized protein</fullName>
    </submittedName>
</protein>
<dbReference type="OrthoDB" id="823034at2"/>
<evidence type="ECO:0000313" key="3">
    <source>
        <dbReference type="Proteomes" id="UP000321935"/>
    </source>
</evidence>